<dbReference type="Pfam" id="PF18184">
    <property type="entry name" value="SLATT_3"/>
    <property type="match status" value="1"/>
</dbReference>
<gene>
    <name evidence="4" type="ORF">C8J24_2887</name>
</gene>
<evidence type="ECO:0000259" key="3">
    <source>
        <dbReference type="Pfam" id="PF18184"/>
    </source>
</evidence>
<feature type="transmembrane region" description="Helical" evidence="1">
    <location>
        <begin position="47"/>
        <end position="65"/>
    </location>
</feature>
<sequence>MFEYPALYQTAGEMSAESQAATLNLIRGEYALLFLAAVLSMNWSKEPIFFVIYTGVLLGSLGLLIKRNSEKPEQGWYRGRALAESIKTSCWRYCMRAEPFGDADTVQTVKAEFRNHLLEILKTNRFIGDRMPPDSLAKEQIPDSMQYVRKLQLVDRKAFYLAHRIQEQREWYARKAGANKRAGRFWGKIGVFAYIVAIVLALTRIALPDWELWPIEPVLVFASAIIGWTQVKKFNELASSYALTAHEIGIIQGNIESVETEEALSDFINESERAFSREHTQWVARQQS</sequence>
<keyword evidence="1" id="KW-0812">Transmembrane</keyword>
<dbReference type="Pfam" id="PF18181">
    <property type="entry name" value="SLATT_1"/>
    <property type="match status" value="1"/>
</dbReference>
<keyword evidence="1" id="KW-0472">Membrane</keyword>
<dbReference type="AlphaFoldDB" id="A0A2T4YMQ3"/>
<dbReference type="InterPro" id="IPR041116">
    <property type="entry name" value="SLATT_3"/>
</dbReference>
<evidence type="ECO:0000313" key="5">
    <source>
        <dbReference type="Proteomes" id="UP000240996"/>
    </source>
</evidence>
<comment type="caution">
    <text evidence="4">The sequence shown here is derived from an EMBL/GenBank/DDBJ whole genome shotgun (WGS) entry which is preliminary data.</text>
</comment>
<evidence type="ECO:0000256" key="1">
    <source>
        <dbReference type="SAM" id="Phobius"/>
    </source>
</evidence>
<dbReference type="NCBIfam" id="NF033634">
    <property type="entry name" value="SLATT_1"/>
    <property type="match status" value="1"/>
</dbReference>
<organism evidence="4 5">
    <name type="scientific">Sphingomonas aerolata</name>
    <dbReference type="NCBI Taxonomy" id="185951"/>
    <lineage>
        <taxon>Bacteria</taxon>
        <taxon>Pseudomonadati</taxon>
        <taxon>Pseudomonadota</taxon>
        <taxon>Alphaproteobacteria</taxon>
        <taxon>Sphingomonadales</taxon>
        <taxon>Sphingomonadaceae</taxon>
        <taxon>Sphingomonas</taxon>
    </lineage>
</organism>
<feature type="domain" description="SMODS and SLOG-associating 2TM effector" evidence="3">
    <location>
        <begin position="5"/>
        <end position="157"/>
    </location>
</feature>
<proteinExistence type="predicted"/>
<keyword evidence="1" id="KW-1133">Transmembrane helix</keyword>
<accession>A0A2T4YMQ3</accession>
<name>A0A2T4YMQ3_9SPHN</name>
<dbReference type="EMBL" id="PZZN01000003">
    <property type="protein sequence ID" value="PTM44680.1"/>
    <property type="molecule type" value="Genomic_DNA"/>
</dbReference>
<reference evidence="4 5" key="1">
    <citation type="submission" date="2018-04" db="EMBL/GenBank/DDBJ databases">
        <title>Genomic Encyclopedia of Type Strains, Phase III (KMG-III): the genomes of soil and plant-associated and newly described type strains.</title>
        <authorList>
            <person name="Whitman W."/>
        </authorList>
    </citation>
    <scope>NUCLEOTIDE SEQUENCE [LARGE SCALE GENOMIC DNA]</scope>
    <source>
        <strain evidence="4 5">NW12</strain>
    </source>
</reference>
<dbReference type="Proteomes" id="UP000240996">
    <property type="component" value="Unassembled WGS sequence"/>
</dbReference>
<protein>
    <submittedName>
        <fullName evidence="4">Uncharacterized protein DUF4231</fullName>
    </submittedName>
</protein>
<feature type="transmembrane region" description="Helical" evidence="1">
    <location>
        <begin position="212"/>
        <end position="231"/>
    </location>
</feature>
<evidence type="ECO:0000259" key="2">
    <source>
        <dbReference type="Pfam" id="PF18181"/>
    </source>
</evidence>
<feature type="domain" description="SMODS and SLOG-associating 2TM effector" evidence="2">
    <location>
        <begin position="160"/>
        <end position="282"/>
    </location>
</feature>
<dbReference type="NCBIfam" id="NF033610">
    <property type="entry name" value="SLATT_3"/>
    <property type="match status" value="1"/>
</dbReference>
<dbReference type="RefSeq" id="WP_107933391.1">
    <property type="nucleotide sequence ID" value="NZ_PZZN01000003.1"/>
</dbReference>
<dbReference type="InterPro" id="IPR040884">
    <property type="entry name" value="SLATT_1"/>
</dbReference>
<feature type="transmembrane region" description="Helical" evidence="1">
    <location>
        <begin position="185"/>
        <end position="206"/>
    </location>
</feature>
<evidence type="ECO:0000313" key="4">
    <source>
        <dbReference type="EMBL" id="PTM44680.1"/>
    </source>
</evidence>
<keyword evidence="5" id="KW-1185">Reference proteome</keyword>